<comment type="similarity">
    <text evidence="1 6">Belongs to the sigma-70 factor family. ECF subfamily.</text>
</comment>
<keyword evidence="3 6" id="KW-0731">Sigma factor</keyword>
<dbReference type="PROSITE" id="PS01063">
    <property type="entry name" value="SIGMA70_ECF"/>
    <property type="match status" value="1"/>
</dbReference>
<dbReference type="EMBL" id="JAKRYL010000005">
    <property type="protein sequence ID" value="MCL7746799.1"/>
    <property type="molecule type" value="Genomic_DNA"/>
</dbReference>
<dbReference type="GO" id="GO:0003677">
    <property type="term" value="F:DNA binding"/>
    <property type="evidence" value="ECO:0007669"/>
    <property type="project" value="UniProtKB-KW"/>
</dbReference>
<evidence type="ECO:0000256" key="6">
    <source>
        <dbReference type="RuleBase" id="RU000716"/>
    </source>
</evidence>
<dbReference type="PANTHER" id="PTHR43133:SF60">
    <property type="entry name" value="RNA POLYMERASE SIGMA FACTOR SIGV"/>
    <property type="match status" value="1"/>
</dbReference>
<keyword evidence="4 6" id="KW-0238">DNA-binding</keyword>
<keyword evidence="5 6" id="KW-0804">Transcription</keyword>
<dbReference type="InterPro" id="IPR013325">
    <property type="entry name" value="RNA_pol_sigma_r2"/>
</dbReference>
<feature type="domain" description="RNA polymerase sigma-70 region 2" evidence="7">
    <location>
        <begin position="27"/>
        <end position="91"/>
    </location>
</feature>
<accession>A0A9X1ZWH3</accession>
<evidence type="ECO:0000313" key="9">
    <source>
        <dbReference type="EMBL" id="MCL7746799.1"/>
    </source>
</evidence>
<proteinExistence type="inferred from homology"/>
<dbReference type="SUPFAM" id="SSF88659">
    <property type="entry name" value="Sigma3 and sigma4 domains of RNA polymerase sigma factors"/>
    <property type="match status" value="1"/>
</dbReference>
<keyword evidence="10" id="KW-1185">Reference proteome</keyword>
<dbReference type="InterPro" id="IPR036388">
    <property type="entry name" value="WH-like_DNA-bd_sf"/>
</dbReference>
<evidence type="ECO:0000256" key="4">
    <source>
        <dbReference type="ARBA" id="ARBA00023125"/>
    </source>
</evidence>
<dbReference type="Pfam" id="PF04542">
    <property type="entry name" value="Sigma70_r2"/>
    <property type="match status" value="1"/>
</dbReference>
<dbReference type="PANTHER" id="PTHR43133">
    <property type="entry name" value="RNA POLYMERASE ECF-TYPE SIGMA FACTO"/>
    <property type="match status" value="1"/>
</dbReference>
<dbReference type="InterPro" id="IPR007627">
    <property type="entry name" value="RNA_pol_sigma70_r2"/>
</dbReference>
<dbReference type="AlphaFoldDB" id="A0A9X1ZWH3"/>
<sequence length="189" mass="22193">MSDLLAPIGDLSRMTEKEKEDLLEVIIHTYGKQVTNFAYTYVKDWGIAEDVAQDVFIKVFQHLHQFRKDSSLKTWIYQITANHCKDLLRKKYFQSTFLTDLVGQIINGKAVIESSEHTFLQVNQEKEMAKQVLHLPVKYREIMILYYYEELSTEEIGTFLQISVSTVKTRLQRGRERLKRRLKGGDWLG</sequence>
<keyword evidence="2 6" id="KW-0805">Transcription regulation</keyword>
<evidence type="ECO:0000259" key="7">
    <source>
        <dbReference type="Pfam" id="PF04542"/>
    </source>
</evidence>
<feature type="domain" description="RNA polymerase sigma factor 70 region 4 type 2" evidence="8">
    <location>
        <begin position="130"/>
        <end position="178"/>
    </location>
</feature>
<dbReference type="InterPro" id="IPR039425">
    <property type="entry name" value="RNA_pol_sigma-70-like"/>
</dbReference>
<dbReference type="InterPro" id="IPR013324">
    <property type="entry name" value="RNA_pol_sigma_r3/r4-like"/>
</dbReference>
<evidence type="ECO:0000256" key="1">
    <source>
        <dbReference type="ARBA" id="ARBA00010641"/>
    </source>
</evidence>
<protein>
    <recommendedName>
        <fullName evidence="6">RNA polymerase sigma factor</fullName>
    </recommendedName>
</protein>
<gene>
    <name evidence="9" type="ORF">MF646_06645</name>
</gene>
<name>A0A9X1ZWH3_9BACI</name>
<evidence type="ECO:0000256" key="2">
    <source>
        <dbReference type="ARBA" id="ARBA00023015"/>
    </source>
</evidence>
<evidence type="ECO:0000256" key="5">
    <source>
        <dbReference type="ARBA" id="ARBA00023163"/>
    </source>
</evidence>
<dbReference type="GO" id="GO:0016987">
    <property type="term" value="F:sigma factor activity"/>
    <property type="evidence" value="ECO:0007669"/>
    <property type="project" value="UniProtKB-KW"/>
</dbReference>
<evidence type="ECO:0000259" key="8">
    <source>
        <dbReference type="Pfam" id="PF08281"/>
    </source>
</evidence>
<dbReference type="GO" id="GO:0006352">
    <property type="term" value="P:DNA-templated transcription initiation"/>
    <property type="evidence" value="ECO:0007669"/>
    <property type="project" value="InterPro"/>
</dbReference>
<comment type="caution">
    <text evidence="9">The sequence shown here is derived from an EMBL/GenBank/DDBJ whole genome shotgun (WGS) entry which is preliminary data.</text>
</comment>
<dbReference type="NCBIfam" id="TIGR02937">
    <property type="entry name" value="sigma70-ECF"/>
    <property type="match status" value="1"/>
</dbReference>
<dbReference type="Pfam" id="PF08281">
    <property type="entry name" value="Sigma70_r4_2"/>
    <property type="match status" value="1"/>
</dbReference>
<dbReference type="CDD" id="cd06171">
    <property type="entry name" value="Sigma70_r4"/>
    <property type="match status" value="1"/>
</dbReference>
<dbReference type="InterPro" id="IPR014284">
    <property type="entry name" value="RNA_pol_sigma-70_dom"/>
</dbReference>
<dbReference type="Proteomes" id="UP001139150">
    <property type="component" value="Unassembled WGS sequence"/>
</dbReference>
<reference evidence="9" key="1">
    <citation type="submission" date="2022-02" db="EMBL/GenBank/DDBJ databases">
        <title>Halalkalibacter sp. nov. isolated from Lonar Lake, India.</title>
        <authorList>
            <person name="Joshi A."/>
            <person name="Thite S."/>
            <person name="Lodha T."/>
        </authorList>
    </citation>
    <scope>NUCLEOTIDE SEQUENCE</scope>
    <source>
        <strain evidence="9">MEB205</strain>
    </source>
</reference>
<dbReference type="Gene3D" id="1.10.10.10">
    <property type="entry name" value="Winged helix-like DNA-binding domain superfamily/Winged helix DNA-binding domain"/>
    <property type="match status" value="1"/>
</dbReference>
<evidence type="ECO:0000256" key="3">
    <source>
        <dbReference type="ARBA" id="ARBA00023082"/>
    </source>
</evidence>
<dbReference type="InterPro" id="IPR013249">
    <property type="entry name" value="RNA_pol_sigma70_r4_t2"/>
</dbReference>
<dbReference type="SUPFAM" id="SSF88946">
    <property type="entry name" value="Sigma2 domain of RNA polymerase sigma factors"/>
    <property type="match status" value="1"/>
</dbReference>
<dbReference type="Gene3D" id="1.10.1740.10">
    <property type="match status" value="1"/>
</dbReference>
<organism evidence="9 10">
    <name type="scientific">Halalkalibacter alkaliphilus</name>
    <dbReference type="NCBI Taxonomy" id="2917993"/>
    <lineage>
        <taxon>Bacteria</taxon>
        <taxon>Bacillati</taxon>
        <taxon>Bacillota</taxon>
        <taxon>Bacilli</taxon>
        <taxon>Bacillales</taxon>
        <taxon>Bacillaceae</taxon>
        <taxon>Halalkalibacter</taxon>
    </lineage>
</organism>
<dbReference type="GO" id="GO:0006950">
    <property type="term" value="P:response to stress"/>
    <property type="evidence" value="ECO:0007669"/>
    <property type="project" value="UniProtKB-ARBA"/>
</dbReference>
<dbReference type="InterPro" id="IPR000838">
    <property type="entry name" value="RNA_pol_sigma70_ECF_CS"/>
</dbReference>
<evidence type="ECO:0000313" key="10">
    <source>
        <dbReference type="Proteomes" id="UP001139150"/>
    </source>
</evidence>
<dbReference type="RefSeq" id="WP_250095711.1">
    <property type="nucleotide sequence ID" value="NZ_JAKRYL010000005.1"/>
</dbReference>